<keyword evidence="1" id="KW-0732">Signal</keyword>
<protein>
    <submittedName>
        <fullName evidence="2">Liver-expressed antimicrobial peptide 2B</fullName>
    </submittedName>
</protein>
<dbReference type="GO" id="GO:0042742">
    <property type="term" value="P:defense response to bacterium"/>
    <property type="evidence" value="ECO:0007669"/>
    <property type="project" value="InterPro"/>
</dbReference>
<sequence>MKNLAVLSCCLLAVLLLQQISCGPVPSRTGGQSDLEDRGVLKRSARMTPLWRVMGNKPFGAYCQDHVECSTGICKGGHCIYSQPIKS</sequence>
<organism evidence="2">
    <name type="scientific">Plecoglossus altivelis</name>
    <name type="common">Ayu sweetfish</name>
    <name type="synonym">Salmo altivelis</name>
    <dbReference type="NCBI Taxonomy" id="61084"/>
    <lineage>
        <taxon>Eukaryota</taxon>
        <taxon>Metazoa</taxon>
        <taxon>Chordata</taxon>
        <taxon>Craniata</taxon>
        <taxon>Vertebrata</taxon>
        <taxon>Euteleostomi</taxon>
        <taxon>Actinopterygii</taxon>
        <taxon>Neopterygii</taxon>
        <taxon>Teleostei</taxon>
        <taxon>Stomiati</taxon>
        <taxon>Osmeriformes</taxon>
        <taxon>Plecoglossus</taxon>
    </lineage>
</organism>
<dbReference type="GO" id="GO:0061844">
    <property type="term" value="P:antimicrobial humoral immune response mediated by antimicrobial peptide"/>
    <property type="evidence" value="ECO:0007669"/>
    <property type="project" value="TreeGrafter"/>
</dbReference>
<dbReference type="PANTHER" id="PTHR21007:SF5">
    <property type="entry name" value="LIVER-EXPRESSED ANTIMICROBIAL PEPTIDE 2"/>
    <property type="match status" value="1"/>
</dbReference>
<dbReference type="Gene3D" id="4.10.40.50">
    <property type="match status" value="1"/>
</dbReference>
<evidence type="ECO:0000256" key="1">
    <source>
        <dbReference type="SAM" id="SignalP"/>
    </source>
</evidence>
<reference evidence="2" key="1">
    <citation type="journal article" date="2015" name="Mol. Immunol.">
        <title>Molecular characterization of the liver-expressed antimicrobial peptide 2 (LEAP-2) in a teleost fish, Plecoglossus altivelis: Antimicrobial activity and molecular mechanism.</title>
        <authorList>
            <person name="Li H.X."/>
            <person name="Lu X.J."/>
            <person name="Li C.H."/>
            <person name="Chen J."/>
        </authorList>
    </citation>
    <scope>NUCLEOTIDE SEQUENCE</scope>
</reference>
<feature type="signal peptide" evidence="1">
    <location>
        <begin position="1"/>
        <end position="22"/>
    </location>
</feature>
<dbReference type="EMBL" id="KJ412462">
    <property type="protein sequence ID" value="AIZ00779.1"/>
    <property type="molecule type" value="mRNA"/>
</dbReference>
<accession>A0A0E3IEQ0</accession>
<proteinExistence type="evidence at transcript level"/>
<dbReference type="AlphaFoldDB" id="A0A0E3IEQ0"/>
<name>A0A0E3IEQ0_PLEAT</name>
<evidence type="ECO:0000313" key="2">
    <source>
        <dbReference type="EMBL" id="AIZ00779.1"/>
    </source>
</evidence>
<dbReference type="Pfam" id="PF07359">
    <property type="entry name" value="LEAP-2"/>
    <property type="match status" value="1"/>
</dbReference>
<dbReference type="PANTHER" id="PTHR21007">
    <property type="entry name" value="LIVER EXPRESSED ANTIMICROBIAL PEPTIDE 2"/>
    <property type="match status" value="1"/>
</dbReference>
<dbReference type="InterPro" id="IPR009955">
    <property type="entry name" value="LEAP-2"/>
</dbReference>
<gene>
    <name evidence="2" type="primary">LEAP-2B</name>
</gene>
<feature type="chain" id="PRO_5002410483" evidence="1">
    <location>
        <begin position="23"/>
        <end position="87"/>
    </location>
</feature>